<keyword evidence="2" id="KW-1133">Transmembrane helix</keyword>
<sequence>MPGIQDDGSVAHRPRPGPGPHPRHQASLEPHVSLAESFAGADRTADEERRRNLRRMKAVALSFLLGATVLFAVCTWLQSRGGAYSWTGPWVGYVRAAAEAGMVGALADWFAVTALFRHPLGIPIPHTAIIPRKKDQLGEGLGTFVRENFMSQEVVETKLRDAQVASRLGKWLSEPEHAARVAAEASTVLRVLVELLRDEDVQHVLDRMIVKRIAEPQWGPPIGRVLESLLAERRQEALLQLLADRAFQWSLNAGEIIERVIERDSPTWSPRWVDHLVGDRIHRELMDFTDKVRRNPEHELRMSATKFLFDFADDLQNDEDTIARAERIKEQILARDEVARAAETAWSTAKRIILESVDDPTSVLRTRIADSVVRIGESLRDDAELRDKVDNWLVRGAKHLVAQYGTEITAIITETIERWDADEASRRIELHVGRDLQFIRINGTVVGSLAGLVIYTIAELFV</sequence>
<proteinExistence type="predicted"/>
<dbReference type="Proteomes" id="UP000309231">
    <property type="component" value="Chromosome"/>
</dbReference>
<dbReference type="KEGG" id="mmuc:C1S78_024115"/>
<dbReference type="Pfam" id="PF04286">
    <property type="entry name" value="DUF445"/>
    <property type="match status" value="1"/>
</dbReference>
<keyword evidence="2" id="KW-0472">Membrane</keyword>
<keyword evidence="5" id="KW-1185">Reference proteome</keyword>
<dbReference type="EMBL" id="POTL01000001">
    <property type="protein sequence ID" value="TLH55037.1"/>
    <property type="molecule type" value="Genomic_DNA"/>
</dbReference>
<dbReference type="PANTHER" id="PTHR38442">
    <property type="entry name" value="INNER MEMBRANE PROTEIN-RELATED"/>
    <property type="match status" value="1"/>
</dbReference>
<evidence type="ECO:0000313" key="5">
    <source>
        <dbReference type="Proteomes" id="UP000309231"/>
    </source>
</evidence>
<dbReference type="GO" id="GO:0005886">
    <property type="term" value="C:plasma membrane"/>
    <property type="evidence" value="ECO:0007669"/>
    <property type="project" value="TreeGrafter"/>
</dbReference>
<name>A0A8H2PJG7_MYCMU</name>
<evidence type="ECO:0000256" key="1">
    <source>
        <dbReference type="SAM" id="MobiDB-lite"/>
    </source>
</evidence>
<protein>
    <submittedName>
        <fullName evidence="4">DUF445 domain-containing protein</fullName>
    </submittedName>
</protein>
<feature type="transmembrane region" description="Helical" evidence="2">
    <location>
        <begin position="58"/>
        <end position="78"/>
    </location>
</feature>
<accession>A0A8H2PJG7</accession>
<evidence type="ECO:0000313" key="3">
    <source>
        <dbReference type="EMBL" id="QPG68509.1"/>
    </source>
</evidence>
<reference evidence="3 5" key="2">
    <citation type="journal article" date="2019" name="BMC Evol. Biol.">
        <title>Comparative genomics of Mycobacterium mucogenicum and Mycobacterium neoaurum clade members emphasizing tRNA and non-coding RNA.</title>
        <authorList>
            <person name="Behra P.R.K."/>
            <person name="Pettersson B.M.F."/>
            <person name="Das S."/>
            <person name="Dasgupta S."/>
            <person name="Kirsebom L.A."/>
        </authorList>
    </citation>
    <scope>NUCLEOTIDE SEQUENCE [LARGE SCALE GENOMIC DNA]</scope>
    <source>
        <strain evidence="3 5">DSM 44124</strain>
    </source>
</reference>
<evidence type="ECO:0000313" key="4">
    <source>
        <dbReference type="EMBL" id="TLH55037.1"/>
    </source>
</evidence>
<dbReference type="AlphaFoldDB" id="A0A8H2PJG7"/>
<organism evidence="4">
    <name type="scientific">Mycolicibacterium mucogenicum DSM 44124</name>
    <dbReference type="NCBI Taxonomy" id="1226753"/>
    <lineage>
        <taxon>Bacteria</taxon>
        <taxon>Bacillati</taxon>
        <taxon>Actinomycetota</taxon>
        <taxon>Actinomycetes</taxon>
        <taxon>Mycobacteriales</taxon>
        <taxon>Mycobacteriaceae</taxon>
        <taxon>Mycolicibacterium</taxon>
    </lineage>
</organism>
<dbReference type="PANTHER" id="PTHR38442:SF1">
    <property type="entry name" value="INNER MEMBRANE PROTEIN"/>
    <property type="match status" value="1"/>
</dbReference>
<keyword evidence="2" id="KW-0812">Transmembrane</keyword>
<dbReference type="EMBL" id="CP062008">
    <property type="protein sequence ID" value="QPG68509.1"/>
    <property type="molecule type" value="Genomic_DNA"/>
</dbReference>
<dbReference type="InterPro" id="IPR007383">
    <property type="entry name" value="DUF445"/>
</dbReference>
<evidence type="ECO:0000256" key="2">
    <source>
        <dbReference type="SAM" id="Phobius"/>
    </source>
</evidence>
<reference evidence="3 5" key="3">
    <citation type="journal article" date="2019" name="Sci. Rep.">
        <title>Insight into the biology of Mycobacterium mucogenicum and Mycobacterium neoaurum clade members.</title>
        <authorList>
            <person name="Behra P.R.K."/>
            <person name="Pettersson B.M.F."/>
            <person name="Ramesh M."/>
            <person name="Dasgupta S."/>
            <person name="Kirsebom L.A."/>
        </authorList>
    </citation>
    <scope>NUCLEOTIDE SEQUENCE [LARGE SCALE GENOMIC DNA]</scope>
    <source>
        <strain evidence="3 5">DSM 44124</strain>
    </source>
</reference>
<reference evidence="4" key="1">
    <citation type="submission" date="2018-01" db="EMBL/GenBank/DDBJ databases">
        <title>Comparative genomics of Mycobacterium mucogenicum and Mycobacterium neoaurum clade members emphasizing tRNA and non-coding RNA.</title>
        <authorList>
            <person name="Behra P.R.K."/>
            <person name="Pettersson B.M.F."/>
            <person name="Das S."/>
            <person name="Dasgupta S."/>
            <person name="Kirsebom L.A."/>
        </authorList>
    </citation>
    <scope>NUCLEOTIDE SEQUENCE</scope>
    <source>
        <strain evidence="4">DSM 44124</strain>
    </source>
</reference>
<feature type="region of interest" description="Disordered" evidence="1">
    <location>
        <begin position="1"/>
        <end position="27"/>
    </location>
</feature>
<gene>
    <name evidence="3" type="ORF">C1S78_024115</name>
    <name evidence="4" type="ORF">C1S78_24075</name>
</gene>